<accession>Q7RAN8</accession>
<keyword evidence="2" id="KW-1185">Reference proteome</keyword>
<dbReference type="AlphaFoldDB" id="Q7RAN8"/>
<dbReference type="PaxDb" id="73239-Q7RAN8"/>
<dbReference type="Proteomes" id="UP000008553">
    <property type="component" value="Unassembled WGS sequence"/>
</dbReference>
<comment type="caution">
    <text evidence="1">The sequence shown here is derived from an EMBL/GenBank/DDBJ whole genome shotgun (WGS) entry which is preliminary data.</text>
</comment>
<feature type="non-terminal residue" evidence="1">
    <location>
        <position position="19"/>
    </location>
</feature>
<organism evidence="1 2">
    <name type="scientific">Plasmodium yoelii yoelii</name>
    <dbReference type="NCBI Taxonomy" id="73239"/>
    <lineage>
        <taxon>Eukaryota</taxon>
        <taxon>Sar</taxon>
        <taxon>Alveolata</taxon>
        <taxon>Apicomplexa</taxon>
        <taxon>Aconoidasida</taxon>
        <taxon>Haemosporida</taxon>
        <taxon>Plasmodiidae</taxon>
        <taxon>Plasmodium</taxon>
        <taxon>Plasmodium (Vinckeia)</taxon>
    </lineage>
</organism>
<reference evidence="1 2" key="1">
    <citation type="journal article" date="2002" name="Nature">
        <title>Genome sequence and comparative analysis of the model rodent malaria parasite Plasmodium yoelii yoelii.</title>
        <authorList>
            <person name="Carlton J.M."/>
            <person name="Angiuoli S.V."/>
            <person name="Suh B.B."/>
            <person name="Kooij T.W."/>
            <person name="Pertea M."/>
            <person name="Silva J.C."/>
            <person name="Ermolaeva M.D."/>
            <person name="Allen J.E."/>
            <person name="Selengut J.D."/>
            <person name="Koo H.L."/>
            <person name="Peterson J.D."/>
            <person name="Pop M."/>
            <person name="Kosack D.S."/>
            <person name="Shumway M.F."/>
            <person name="Bidwell S.L."/>
            <person name="Shallom S.J."/>
            <person name="van Aken S.E."/>
            <person name="Riedmuller S.B."/>
            <person name="Feldblyum T.V."/>
            <person name="Cho J.K."/>
            <person name="Quackenbush J."/>
            <person name="Sedegah M."/>
            <person name="Shoaibi A."/>
            <person name="Cummings L.M."/>
            <person name="Florens L."/>
            <person name="Yates J.R."/>
            <person name="Raine J.D."/>
            <person name="Sinden R.E."/>
            <person name="Harris M.A."/>
            <person name="Cunningham D.A."/>
            <person name="Preiser P.R."/>
            <person name="Bergman L.W."/>
            <person name="Vaidya A.B."/>
            <person name="van Lin L.H."/>
            <person name="Janse C.J."/>
            <person name="Waters A.P."/>
            <person name="Smith H.O."/>
            <person name="White O.R."/>
            <person name="Salzberg S.L."/>
            <person name="Venter J.C."/>
            <person name="Fraser C.M."/>
            <person name="Hoffman S.L."/>
            <person name="Gardner M.J."/>
            <person name="Carucci D.J."/>
        </authorList>
    </citation>
    <scope>NUCLEOTIDE SEQUENCE [LARGE SCALE GENOMIC DNA]</scope>
    <source>
        <strain evidence="1 2">17XNL</strain>
    </source>
</reference>
<name>Q7RAN8_PLAYO</name>
<sequence length="19" mass="2374">MIKNDFNFLPFMNFLLLKK</sequence>
<dbReference type="EMBL" id="AABL01002187">
    <property type="protein sequence ID" value="EAA18683.1"/>
    <property type="molecule type" value="Genomic_DNA"/>
</dbReference>
<gene>
    <name evidence="1" type="ORF">PY06461</name>
</gene>
<evidence type="ECO:0000313" key="1">
    <source>
        <dbReference type="EMBL" id="EAA18683.1"/>
    </source>
</evidence>
<protein>
    <submittedName>
        <fullName evidence="1">Uncharacterized protein</fullName>
    </submittedName>
</protein>
<evidence type="ECO:0000313" key="2">
    <source>
        <dbReference type="Proteomes" id="UP000008553"/>
    </source>
</evidence>
<dbReference type="InParanoid" id="Q7RAN8"/>
<proteinExistence type="predicted"/>